<evidence type="ECO:0000313" key="1">
    <source>
        <dbReference type="EMBL" id="KAH6939441.1"/>
    </source>
</evidence>
<organism evidence="1 2">
    <name type="scientific">Hyalomma asiaticum</name>
    <name type="common">Tick</name>
    <dbReference type="NCBI Taxonomy" id="266040"/>
    <lineage>
        <taxon>Eukaryota</taxon>
        <taxon>Metazoa</taxon>
        <taxon>Ecdysozoa</taxon>
        <taxon>Arthropoda</taxon>
        <taxon>Chelicerata</taxon>
        <taxon>Arachnida</taxon>
        <taxon>Acari</taxon>
        <taxon>Parasitiformes</taxon>
        <taxon>Ixodida</taxon>
        <taxon>Ixodoidea</taxon>
        <taxon>Ixodidae</taxon>
        <taxon>Hyalomminae</taxon>
        <taxon>Hyalomma</taxon>
    </lineage>
</organism>
<protein>
    <submittedName>
        <fullName evidence="1">Uncharacterized protein</fullName>
    </submittedName>
</protein>
<comment type="caution">
    <text evidence="1">The sequence shown here is derived from an EMBL/GenBank/DDBJ whole genome shotgun (WGS) entry which is preliminary data.</text>
</comment>
<sequence>MPCKCCVPRCRGKYTGDTKVFKFPRDQALRDAWIRAVPRENLTVTENSRICELHFTDEDIIRDATHTDQATGRVMTVPLSHVRLRPDAVPSKFPNYPSFVQKDREEGRS</sequence>
<dbReference type="Proteomes" id="UP000821845">
    <property type="component" value="Chromosome 2"/>
</dbReference>
<accession>A0ACB7SZX8</accession>
<dbReference type="EMBL" id="CM023482">
    <property type="protein sequence ID" value="KAH6939441.1"/>
    <property type="molecule type" value="Genomic_DNA"/>
</dbReference>
<reference evidence="1" key="1">
    <citation type="submission" date="2020-05" db="EMBL/GenBank/DDBJ databases">
        <title>Large-scale comparative analyses of tick genomes elucidate their genetic diversity and vector capacities.</title>
        <authorList>
            <person name="Jia N."/>
            <person name="Wang J."/>
            <person name="Shi W."/>
            <person name="Du L."/>
            <person name="Sun Y."/>
            <person name="Zhan W."/>
            <person name="Jiang J."/>
            <person name="Wang Q."/>
            <person name="Zhang B."/>
            <person name="Ji P."/>
            <person name="Sakyi L.B."/>
            <person name="Cui X."/>
            <person name="Yuan T."/>
            <person name="Jiang B."/>
            <person name="Yang W."/>
            <person name="Lam T.T.-Y."/>
            <person name="Chang Q."/>
            <person name="Ding S."/>
            <person name="Wang X."/>
            <person name="Zhu J."/>
            <person name="Ruan X."/>
            <person name="Zhao L."/>
            <person name="Wei J."/>
            <person name="Que T."/>
            <person name="Du C."/>
            <person name="Cheng J."/>
            <person name="Dai P."/>
            <person name="Han X."/>
            <person name="Huang E."/>
            <person name="Gao Y."/>
            <person name="Liu J."/>
            <person name="Shao H."/>
            <person name="Ye R."/>
            <person name="Li L."/>
            <person name="Wei W."/>
            <person name="Wang X."/>
            <person name="Wang C."/>
            <person name="Yang T."/>
            <person name="Huo Q."/>
            <person name="Li W."/>
            <person name="Guo W."/>
            <person name="Chen H."/>
            <person name="Zhou L."/>
            <person name="Ni X."/>
            <person name="Tian J."/>
            <person name="Zhou Y."/>
            <person name="Sheng Y."/>
            <person name="Liu T."/>
            <person name="Pan Y."/>
            <person name="Xia L."/>
            <person name="Li J."/>
            <person name="Zhao F."/>
            <person name="Cao W."/>
        </authorList>
    </citation>
    <scope>NUCLEOTIDE SEQUENCE</scope>
    <source>
        <strain evidence="1">Hyas-2018</strain>
    </source>
</reference>
<keyword evidence="2" id="KW-1185">Reference proteome</keyword>
<proteinExistence type="predicted"/>
<gene>
    <name evidence="1" type="ORF">HPB50_018222</name>
</gene>
<evidence type="ECO:0000313" key="2">
    <source>
        <dbReference type="Proteomes" id="UP000821845"/>
    </source>
</evidence>
<name>A0ACB7SZX8_HYAAI</name>